<dbReference type="EMBL" id="JADNRY010000231">
    <property type="protein sequence ID" value="KAF9060708.1"/>
    <property type="molecule type" value="Genomic_DNA"/>
</dbReference>
<keyword evidence="1" id="KW-1133">Transmembrane helix</keyword>
<proteinExistence type="predicted"/>
<evidence type="ECO:0000313" key="2">
    <source>
        <dbReference type="EMBL" id="KAF9060708.1"/>
    </source>
</evidence>
<feature type="transmembrane region" description="Helical" evidence="1">
    <location>
        <begin position="127"/>
        <end position="149"/>
    </location>
</feature>
<organism evidence="2 3">
    <name type="scientific">Rhodocollybia butyracea</name>
    <dbReference type="NCBI Taxonomy" id="206335"/>
    <lineage>
        <taxon>Eukaryota</taxon>
        <taxon>Fungi</taxon>
        <taxon>Dikarya</taxon>
        <taxon>Basidiomycota</taxon>
        <taxon>Agaricomycotina</taxon>
        <taxon>Agaricomycetes</taxon>
        <taxon>Agaricomycetidae</taxon>
        <taxon>Agaricales</taxon>
        <taxon>Marasmiineae</taxon>
        <taxon>Omphalotaceae</taxon>
        <taxon>Rhodocollybia</taxon>
    </lineage>
</organism>
<reference evidence="2" key="1">
    <citation type="submission" date="2020-11" db="EMBL/GenBank/DDBJ databases">
        <authorList>
            <consortium name="DOE Joint Genome Institute"/>
            <person name="Ahrendt S."/>
            <person name="Riley R."/>
            <person name="Andreopoulos W."/>
            <person name="Labutti K."/>
            <person name="Pangilinan J."/>
            <person name="Ruiz-Duenas F.J."/>
            <person name="Barrasa J.M."/>
            <person name="Sanchez-Garcia M."/>
            <person name="Camarero S."/>
            <person name="Miyauchi S."/>
            <person name="Serrano A."/>
            <person name="Linde D."/>
            <person name="Babiker R."/>
            <person name="Drula E."/>
            <person name="Ayuso-Fernandez I."/>
            <person name="Pacheco R."/>
            <person name="Padilla G."/>
            <person name="Ferreira P."/>
            <person name="Barriuso J."/>
            <person name="Kellner H."/>
            <person name="Castanera R."/>
            <person name="Alfaro M."/>
            <person name="Ramirez L."/>
            <person name="Pisabarro A.G."/>
            <person name="Kuo A."/>
            <person name="Tritt A."/>
            <person name="Lipzen A."/>
            <person name="He G."/>
            <person name="Yan M."/>
            <person name="Ng V."/>
            <person name="Cullen D."/>
            <person name="Martin F."/>
            <person name="Rosso M.-N."/>
            <person name="Henrissat B."/>
            <person name="Hibbett D."/>
            <person name="Martinez A.T."/>
            <person name="Grigoriev I.V."/>
        </authorList>
    </citation>
    <scope>NUCLEOTIDE SEQUENCE</scope>
    <source>
        <strain evidence="2">AH 40177</strain>
    </source>
</reference>
<name>A0A9P5U0N0_9AGAR</name>
<dbReference type="OrthoDB" id="1523883at2759"/>
<gene>
    <name evidence="2" type="ORF">BDP27DRAFT_1429764</name>
</gene>
<dbReference type="Proteomes" id="UP000772434">
    <property type="component" value="Unassembled WGS sequence"/>
</dbReference>
<accession>A0A9P5U0N0</accession>
<comment type="caution">
    <text evidence="2">The sequence shown here is derived from an EMBL/GenBank/DDBJ whole genome shotgun (WGS) entry which is preliminary data.</text>
</comment>
<feature type="transmembrane region" description="Helical" evidence="1">
    <location>
        <begin position="51"/>
        <end position="73"/>
    </location>
</feature>
<keyword evidence="1" id="KW-0472">Membrane</keyword>
<feature type="transmembrane region" description="Helical" evidence="1">
    <location>
        <begin position="85"/>
        <end position="107"/>
    </location>
</feature>
<protein>
    <submittedName>
        <fullName evidence="2">Uncharacterized protein</fullName>
    </submittedName>
</protein>
<keyword evidence="3" id="KW-1185">Reference proteome</keyword>
<sequence>MPQSASLALVPLVTTTASLGYAVAEFTFLSPFVRAKSIPPEAIGTFWDYALVPAVTPVLAFNGTSTIVGTILWKRLAGGTFGRSLVGWGVIAAAAHFVFVPNVAGIVKDMIYKPATAREGQQRWLRLHMIRTLTTDLPAFALFLAAVYYGV</sequence>
<evidence type="ECO:0000313" key="3">
    <source>
        <dbReference type="Proteomes" id="UP000772434"/>
    </source>
</evidence>
<dbReference type="AlphaFoldDB" id="A0A9P5U0N0"/>
<evidence type="ECO:0000256" key="1">
    <source>
        <dbReference type="SAM" id="Phobius"/>
    </source>
</evidence>
<keyword evidence="1" id="KW-0812">Transmembrane</keyword>